<dbReference type="EMBL" id="FNXT01000804">
    <property type="protein sequence ID" value="SZX67555.1"/>
    <property type="molecule type" value="Genomic_DNA"/>
</dbReference>
<accession>A0A383VPW2</accession>
<gene>
    <name evidence="2" type="ORF">BQ4739_LOCUS7941</name>
</gene>
<feature type="region of interest" description="Disordered" evidence="1">
    <location>
        <begin position="224"/>
        <end position="243"/>
    </location>
</feature>
<reference evidence="2 3" key="1">
    <citation type="submission" date="2016-10" db="EMBL/GenBank/DDBJ databases">
        <authorList>
            <person name="Cai Z."/>
        </authorList>
    </citation>
    <scope>NUCLEOTIDE SEQUENCE [LARGE SCALE GENOMIC DNA]</scope>
</reference>
<feature type="compositionally biased region" description="Low complexity" evidence="1">
    <location>
        <begin position="224"/>
        <end position="236"/>
    </location>
</feature>
<protein>
    <recommendedName>
        <fullName evidence="4">AP2/ERF domain-containing protein</fullName>
    </recommendedName>
</protein>
<proteinExistence type="predicted"/>
<evidence type="ECO:0000313" key="2">
    <source>
        <dbReference type="EMBL" id="SZX67555.1"/>
    </source>
</evidence>
<dbReference type="AlphaFoldDB" id="A0A383VPW2"/>
<evidence type="ECO:0008006" key="4">
    <source>
        <dbReference type="Google" id="ProtNLM"/>
    </source>
</evidence>
<feature type="region of interest" description="Disordered" evidence="1">
    <location>
        <begin position="295"/>
        <end position="336"/>
    </location>
</feature>
<evidence type="ECO:0000313" key="3">
    <source>
        <dbReference type="Proteomes" id="UP000256970"/>
    </source>
</evidence>
<evidence type="ECO:0000256" key="1">
    <source>
        <dbReference type="SAM" id="MobiDB-lite"/>
    </source>
</evidence>
<dbReference type="Proteomes" id="UP000256970">
    <property type="component" value="Unassembled WGS sequence"/>
</dbReference>
<keyword evidence="3" id="KW-1185">Reference proteome</keyword>
<sequence>MDDEQPWKKHKQLGYGVTLDCSHPGRAKQFKVRLRLRSQMLNVGRFEDAHTARLAYDQIITGLGLCKPTNYRPGSYPLDNPEVEAKLQQFLDANPEMAAAAAAVVNGRIGASSASAPASAAAAKPQQPQPERQHAPAAAAAAAAAAAGLIDLFVACAAAAPALAASAVREGVQMHAAASAATAAARSPAAAAAGASCHANPDPFAHPASALTWQRSVAGSSVSTAFSSAPSSRASSEQPCCSNGQQPSVCEDVLGGSSSISSSEGSGRAMLQQLLQHLANSSILLSEYAAQNMAHAEASGQAGHSEPSTTTAAGRQHASPSPGSAFHTYQPPAAGVASQAHGQHSCTAAAGLLPEAPALQLGCDEQPWAQQEQLQQRQQQLQQQQQLACIHSLLGLPAVVPSDSMAQPSPVASPSAAADAAAADAAPVQTRASATEIAAAAKEVTALEILAAWAAAQADAHDRESAMEDAAEYAAAPV</sequence>
<organism evidence="2 3">
    <name type="scientific">Tetradesmus obliquus</name>
    <name type="common">Green alga</name>
    <name type="synonym">Acutodesmus obliquus</name>
    <dbReference type="NCBI Taxonomy" id="3088"/>
    <lineage>
        <taxon>Eukaryota</taxon>
        <taxon>Viridiplantae</taxon>
        <taxon>Chlorophyta</taxon>
        <taxon>core chlorophytes</taxon>
        <taxon>Chlorophyceae</taxon>
        <taxon>CS clade</taxon>
        <taxon>Sphaeropleales</taxon>
        <taxon>Scenedesmaceae</taxon>
        <taxon>Tetradesmus</taxon>
    </lineage>
</organism>
<name>A0A383VPW2_TETOB</name>
<feature type="compositionally biased region" description="Polar residues" evidence="1">
    <location>
        <begin position="306"/>
        <end position="322"/>
    </location>
</feature>